<dbReference type="RefSeq" id="WP_069004275.1">
    <property type="nucleotide sequence ID" value="NZ_LVJW01000003.1"/>
</dbReference>
<feature type="transmembrane region" description="Helical" evidence="7">
    <location>
        <begin position="102"/>
        <end position="121"/>
    </location>
</feature>
<evidence type="ECO:0000256" key="4">
    <source>
        <dbReference type="ARBA" id="ARBA00022692"/>
    </source>
</evidence>
<dbReference type="EMBL" id="LVJZ01000003">
    <property type="protein sequence ID" value="ODB96545.1"/>
    <property type="molecule type" value="Genomic_DNA"/>
</dbReference>
<keyword evidence="4 7" id="KW-0812">Transmembrane</keyword>
<reference evidence="8 9" key="1">
    <citation type="submission" date="2016-03" db="EMBL/GenBank/DDBJ databases">
        <title>Chemosynthetic sulphur-oxidizing symbionts of marine invertebrate animals are capable of nitrogen fixation.</title>
        <authorList>
            <person name="Petersen J.M."/>
            <person name="Kemper A."/>
            <person name="Gruber-Vodicka H."/>
            <person name="Cardini U."/>
            <person name="Geest Mvander."/>
            <person name="Kleiner M."/>
            <person name="Bulgheresi S."/>
            <person name="Fussmann M."/>
            <person name="Herbold C."/>
            <person name="Seah B.K.B."/>
            <person name="Antony C.Paul."/>
            <person name="Liu D."/>
            <person name="Belitz A."/>
            <person name="Weber M."/>
        </authorList>
    </citation>
    <scope>NUCLEOTIDE SEQUENCE [LARGE SCALE GENOMIC DNA]</scope>
    <source>
        <strain evidence="8">G_D</strain>
    </source>
</reference>
<feature type="transmembrane region" description="Helical" evidence="7">
    <location>
        <begin position="244"/>
        <end position="270"/>
    </location>
</feature>
<dbReference type="AlphaFoldDB" id="A0A1E2UPS3"/>
<keyword evidence="6 7" id="KW-0472">Membrane</keyword>
<keyword evidence="3" id="KW-0997">Cell inner membrane</keyword>
<protein>
    <recommendedName>
        <fullName evidence="7">UPF0761 membrane protein A3196_07115</fullName>
    </recommendedName>
</protein>
<comment type="caution">
    <text evidence="8">The sequence shown here is derived from an EMBL/GenBank/DDBJ whole genome shotgun (WGS) entry which is preliminary data.</text>
</comment>
<evidence type="ECO:0000256" key="6">
    <source>
        <dbReference type="ARBA" id="ARBA00023136"/>
    </source>
</evidence>
<dbReference type="STRING" id="1818881.A3196_07115"/>
<feature type="transmembrane region" description="Helical" evidence="7">
    <location>
        <begin position="37"/>
        <end position="62"/>
    </location>
</feature>
<feature type="transmembrane region" description="Helical" evidence="7">
    <location>
        <begin position="184"/>
        <end position="204"/>
    </location>
</feature>
<comment type="similarity">
    <text evidence="7">Belongs to the UPF0761 family.</text>
</comment>
<name>A0A1E2UPS3_9GAMM</name>
<comment type="caution">
    <text evidence="7">Lacks conserved residue(s) required for the propagation of feature annotation.</text>
</comment>
<dbReference type="NCBIfam" id="TIGR00765">
    <property type="entry name" value="yihY_not_rbn"/>
    <property type="match status" value="1"/>
</dbReference>
<feature type="transmembrane region" description="Helical" evidence="7">
    <location>
        <begin position="142"/>
        <end position="164"/>
    </location>
</feature>
<dbReference type="NCBIfam" id="NF002457">
    <property type="entry name" value="PRK01637.1"/>
    <property type="match status" value="1"/>
</dbReference>
<evidence type="ECO:0000256" key="1">
    <source>
        <dbReference type="ARBA" id="ARBA00004651"/>
    </source>
</evidence>
<accession>A0A1E2UPS3</accession>
<evidence type="ECO:0000313" key="8">
    <source>
        <dbReference type="EMBL" id="ODB96545.1"/>
    </source>
</evidence>
<keyword evidence="9" id="KW-1185">Reference proteome</keyword>
<dbReference type="HAMAP" id="MF_00672">
    <property type="entry name" value="UPF0761"/>
    <property type="match status" value="1"/>
</dbReference>
<dbReference type="InterPro" id="IPR023679">
    <property type="entry name" value="UPF0761_bac"/>
</dbReference>
<dbReference type="Pfam" id="PF03631">
    <property type="entry name" value="Virul_fac_BrkB"/>
    <property type="match status" value="1"/>
</dbReference>
<dbReference type="InterPro" id="IPR017039">
    <property type="entry name" value="Virul_fac_BrkB"/>
</dbReference>
<evidence type="ECO:0000256" key="3">
    <source>
        <dbReference type="ARBA" id="ARBA00022519"/>
    </source>
</evidence>
<dbReference type="PANTHER" id="PTHR30213:SF0">
    <property type="entry name" value="UPF0761 MEMBRANE PROTEIN YIHY"/>
    <property type="match status" value="1"/>
</dbReference>
<evidence type="ECO:0000256" key="7">
    <source>
        <dbReference type="HAMAP-Rule" id="MF_00672"/>
    </source>
</evidence>
<dbReference type="Proteomes" id="UP000094849">
    <property type="component" value="Unassembled WGS sequence"/>
</dbReference>
<keyword evidence="5 7" id="KW-1133">Transmembrane helix</keyword>
<organism evidence="8 9">
    <name type="scientific">Candidatus Thiodiazotropha endoloripes</name>
    <dbReference type="NCBI Taxonomy" id="1818881"/>
    <lineage>
        <taxon>Bacteria</taxon>
        <taxon>Pseudomonadati</taxon>
        <taxon>Pseudomonadota</taxon>
        <taxon>Gammaproteobacteria</taxon>
        <taxon>Chromatiales</taxon>
        <taxon>Sedimenticolaceae</taxon>
        <taxon>Candidatus Thiodiazotropha</taxon>
    </lineage>
</organism>
<dbReference type="OrthoDB" id="9808671at2"/>
<sequence length="418" mass="46924">MNLQDTKQTLSSSLRHVRAFLRLVFHHFAADGGIQHVAALTYTTLLSLVPLMTVVLALFSVFPASERMSEQIENFLFQNFVPAAGEAVQEHLRNFSQKAAKLTGVGFVFLVLVALLLMSNIDKAFNTIWHVRKQRPPLAKFTVYWAILSLGPILIVVSVGVTSYLVSIPLLEQAQAVVMVRSKLFSMMPVLISALAFSLLYALVPNRSVPMRHALLGGLLAALLFELSKRGFALYVTTFPTYEAIYGALAVVPIFLIWIYLSWLVTLLGAEFTYCLGIYREDWREHAQQRGGAFLLALRLLGQLRDAQRQGLSMTTRQLQSRITGTTEERIEASLNTLYNAHLVLRADDKGWVLARDLRQVMLKDLYQSAAYVLPDRDELADIPMALEELLESLNLTLEQSMDRPLEELLEEQRGSVG</sequence>
<proteinExistence type="inferred from homology"/>
<dbReference type="GO" id="GO:0005886">
    <property type="term" value="C:plasma membrane"/>
    <property type="evidence" value="ECO:0007669"/>
    <property type="project" value="UniProtKB-SubCell"/>
</dbReference>
<comment type="subcellular location">
    <subcellularLocation>
        <location evidence="1 7">Cell membrane</location>
        <topology evidence="1 7">Multi-pass membrane protein</topology>
    </subcellularLocation>
</comment>
<evidence type="ECO:0000256" key="2">
    <source>
        <dbReference type="ARBA" id="ARBA00022475"/>
    </source>
</evidence>
<evidence type="ECO:0000256" key="5">
    <source>
        <dbReference type="ARBA" id="ARBA00022989"/>
    </source>
</evidence>
<dbReference type="PANTHER" id="PTHR30213">
    <property type="entry name" value="INNER MEMBRANE PROTEIN YHJD"/>
    <property type="match status" value="1"/>
</dbReference>
<evidence type="ECO:0000313" key="9">
    <source>
        <dbReference type="Proteomes" id="UP000094849"/>
    </source>
</evidence>
<gene>
    <name evidence="8" type="ORF">A3196_07115</name>
</gene>
<keyword evidence="2 7" id="KW-1003">Cell membrane</keyword>